<dbReference type="PANTHER" id="PTHR42951:SF4">
    <property type="entry name" value="ACYL-COENZYME A THIOESTERASE MBLAC2"/>
    <property type="match status" value="1"/>
</dbReference>
<dbReference type="Pfam" id="PF00753">
    <property type="entry name" value="Lactamase_B"/>
    <property type="match status" value="1"/>
</dbReference>
<organism evidence="3 4">
    <name type="scientific">Occultella aeris</name>
    <dbReference type="NCBI Taxonomy" id="2761496"/>
    <lineage>
        <taxon>Bacteria</taxon>
        <taxon>Bacillati</taxon>
        <taxon>Actinomycetota</taxon>
        <taxon>Actinomycetes</taxon>
        <taxon>Micrococcales</taxon>
        <taxon>Ruaniaceae</taxon>
        <taxon>Occultella</taxon>
    </lineage>
</organism>
<protein>
    <submittedName>
        <fullName evidence="3">Hydroxyacylglutathione hydrolase</fullName>
        <ecNumber evidence="3">3.1.2.6</ecNumber>
    </submittedName>
</protein>
<dbReference type="SUPFAM" id="SSF56281">
    <property type="entry name" value="Metallo-hydrolase/oxidoreductase"/>
    <property type="match status" value="1"/>
</dbReference>
<dbReference type="EMBL" id="CACRYJ010000034">
    <property type="protein sequence ID" value="VZO37410.1"/>
    <property type="molecule type" value="Genomic_DNA"/>
</dbReference>
<evidence type="ECO:0000256" key="1">
    <source>
        <dbReference type="SAM" id="MobiDB-lite"/>
    </source>
</evidence>
<evidence type="ECO:0000313" key="3">
    <source>
        <dbReference type="EMBL" id="VZO37410.1"/>
    </source>
</evidence>
<proteinExistence type="predicted"/>
<dbReference type="InterPro" id="IPR036866">
    <property type="entry name" value="RibonucZ/Hydroxyglut_hydro"/>
</dbReference>
<accession>A0A7M4DK21</accession>
<comment type="caution">
    <text evidence="3">The sequence shown here is derived from an EMBL/GenBank/DDBJ whole genome shotgun (WGS) entry which is preliminary data.</text>
</comment>
<keyword evidence="3" id="KW-0378">Hydrolase</keyword>
<name>A0A7M4DK21_9MICO</name>
<feature type="region of interest" description="Disordered" evidence="1">
    <location>
        <begin position="1"/>
        <end position="20"/>
    </location>
</feature>
<dbReference type="GO" id="GO:0004416">
    <property type="term" value="F:hydroxyacylglutathione hydrolase activity"/>
    <property type="evidence" value="ECO:0007669"/>
    <property type="project" value="UniProtKB-EC"/>
</dbReference>
<dbReference type="AlphaFoldDB" id="A0A7M4DK21"/>
<dbReference type="InterPro" id="IPR001279">
    <property type="entry name" value="Metallo-B-lactamas"/>
</dbReference>
<dbReference type="SMART" id="SM00849">
    <property type="entry name" value="Lactamase_B"/>
    <property type="match status" value="1"/>
</dbReference>
<evidence type="ECO:0000259" key="2">
    <source>
        <dbReference type="SMART" id="SM00849"/>
    </source>
</evidence>
<keyword evidence="4" id="KW-1185">Reference proteome</keyword>
<dbReference type="PANTHER" id="PTHR42951">
    <property type="entry name" value="METALLO-BETA-LACTAMASE DOMAIN-CONTAINING"/>
    <property type="match status" value="1"/>
</dbReference>
<gene>
    <name evidence="3" type="primary">gloB</name>
    <name evidence="3" type="ORF">HALOF300_02483</name>
</gene>
<dbReference type="InterPro" id="IPR050855">
    <property type="entry name" value="NDM-1-like"/>
</dbReference>
<dbReference type="EC" id="3.1.2.6" evidence="3"/>
<feature type="domain" description="Metallo-beta-lactamase" evidence="2">
    <location>
        <begin position="42"/>
        <end position="256"/>
    </location>
</feature>
<reference evidence="3 4" key="1">
    <citation type="submission" date="2019-11" db="EMBL/GenBank/DDBJ databases">
        <authorList>
            <person name="Criscuolo A."/>
        </authorList>
    </citation>
    <scope>NUCLEOTIDE SEQUENCE [LARGE SCALE GENOMIC DNA]</scope>
    <source>
        <strain evidence="3">CIP111667</strain>
    </source>
</reference>
<dbReference type="Gene3D" id="3.60.15.10">
    <property type="entry name" value="Ribonuclease Z/Hydroxyacylglutathione hydrolase-like"/>
    <property type="match status" value="1"/>
</dbReference>
<sequence>MTAVHEAEITAGRAPADEPPAADWFHTRDLGAGVVLIAEPGHVNSFLVIGAERALLFDTGMGIASISEAVAALTDLPVLAVNSHDHLDHRGGNADLVENATLVDLEDLCAHPAGRHDAVDPAYLAAYAAAMSAVHADHETYRRLDENAFFAVGDLPRMHALPDLGGWQVGAVPPTRRLADGESIDLGGRTLLVLHTPGHSPDGLALWDEATGTLLAGDTVLAAAHWLHGEGADVAAFDNTLQRLAALRPARVLVAHNLRHELPGDAVERVGAAARAVRSGSSVGRPGHDLLGGSACRHDVDGVVLLTPTEAP</sequence>
<dbReference type="Proteomes" id="UP000419743">
    <property type="component" value="Unassembled WGS sequence"/>
</dbReference>
<evidence type="ECO:0000313" key="4">
    <source>
        <dbReference type="Proteomes" id="UP000419743"/>
    </source>
</evidence>
<dbReference type="RefSeq" id="WP_156741234.1">
    <property type="nucleotide sequence ID" value="NZ_CACRYJ010000034.1"/>
</dbReference>